<dbReference type="OrthoDB" id="2192472at2"/>
<dbReference type="RefSeq" id="WP_137247872.1">
    <property type="nucleotide sequence ID" value="NZ_SZQA01000014.1"/>
</dbReference>
<dbReference type="GO" id="GO:0030170">
    <property type="term" value="F:pyridoxal phosphate binding"/>
    <property type="evidence" value="ECO:0007669"/>
    <property type="project" value="InterPro"/>
</dbReference>
<keyword evidence="5" id="KW-0663">Pyridoxal phosphate</keyword>
<evidence type="ECO:0000256" key="2">
    <source>
        <dbReference type="ARBA" id="ARBA00007441"/>
    </source>
</evidence>
<dbReference type="SUPFAM" id="SSF53383">
    <property type="entry name" value="PLP-dependent transferases"/>
    <property type="match status" value="1"/>
</dbReference>
<evidence type="ECO:0000256" key="4">
    <source>
        <dbReference type="ARBA" id="ARBA00022679"/>
    </source>
</evidence>
<comment type="cofactor">
    <cofactor evidence="1 6">
        <name>pyridoxal 5'-phosphate</name>
        <dbReference type="ChEBI" id="CHEBI:597326"/>
    </cofactor>
</comment>
<feature type="domain" description="Aminotransferase class I/classII large" evidence="7">
    <location>
        <begin position="44"/>
        <end position="375"/>
    </location>
</feature>
<dbReference type="GO" id="GO:0006520">
    <property type="term" value="P:amino acid metabolic process"/>
    <property type="evidence" value="ECO:0007669"/>
    <property type="project" value="InterPro"/>
</dbReference>
<dbReference type="InterPro" id="IPR004838">
    <property type="entry name" value="NHTrfase_class1_PyrdxlP-BS"/>
</dbReference>
<evidence type="ECO:0000256" key="5">
    <source>
        <dbReference type="ARBA" id="ARBA00022898"/>
    </source>
</evidence>
<evidence type="ECO:0000259" key="7">
    <source>
        <dbReference type="Pfam" id="PF00155"/>
    </source>
</evidence>
<evidence type="ECO:0000256" key="1">
    <source>
        <dbReference type="ARBA" id="ARBA00001933"/>
    </source>
</evidence>
<reference evidence="8 9" key="1">
    <citation type="submission" date="2019-04" db="EMBL/GenBank/DDBJ databases">
        <title>Herbidospora sp. NEAU-GS14.nov., a novel actinomycete isolated from soil.</title>
        <authorList>
            <person name="Han L."/>
        </authorList>
    </citation>
    <scope>NUCLEOTIDE SEQUENCE [LARGE SCALE GENOMIC DNA]</scope>
    <source>
        <strain evidence="8 9">NEAU-GS14</strain>
    </source>
</reference>
<evidence type="ECO:0000256" key="3">
    <source>
        <dbReference type="ARBA" id="ARBA00022576"/>
    </source>
</evidence>
<comment type="similarity">
    <text evidence="2 6">Belongs to the class-I pyridoxal-phosphate-dependent aminotransferase family.</text>
</comment>
<keyword evidence="4 6" id="KW-0808">Transferase</keyword>
<dbReference type="GO" id="GO:0008483">
    <property type="term" value="F:transaminase activity"/>
    <property type="evidence" value="ECO:0007669"/>
    <property type="project" value="UniProtKB-KW"/>
</dbReference>
<evidence type="ECO:0000256" key="6">
    <source>
        <dbReference type="RuleBase" id="RU000481"/>
    </source>
</evidence>
<dbReference type="InterPro" id="IPR004839">
    <property type="entry name" value="Aminotransferase_I/II_large"/>
</dbReference>
<dbReference type="PANTHER" id="PTHR46383:SF1">
    <property type="entry name" value="ASPARTATE AMINOTRANSFERASE"/>
    <property type="match status" value="1"/>
</dbReference>
<comment type="caution">
    <text evidence="8">The sequence shown here is derived from an EMBL/GenBank/DDBJ whole genome shotgun (WGS) entry which is preliminary data.</text>
</comment>
<name>A0A4U3MGI6_9ACTN</name>
<dbReference type="Gene3D" id="3.40.640.10">
    <property type="entry name" value="Type I PLP-dependent aspartate aminotransferase-like (Major domain)"/>
    <property type="match status" value="1"/>
</dbReference>
<dbReference type="PANTHER" id="PTHR46383">
    <property type="entry name" value="ASPARTATE AMINOTRANSFERASE"/>
    <property type="match status" value="1"/>
</dbReference>
<dbReference type="PROSITE" id="PS00105">
    <property type="entry name" value="AA_TRANSFER_CLASS_1"/>
    <property type="match status" value="1"/>
</dbReference>
<sequence length="436" mass="46470">MHVTLSATLAANEDIARRRRSGERVLHLAFGEAGLPVHPALLARLADAGGSNGYGEVAGLAALREAAAGYWSRRELPTDPDLVVCGPGSKSLLFGLLVAIGADPGEWRSPGDMVLPMPSWVSYAAQAEIVGVRPILVPTPAGEGGVPDPDQVRSAVLHARAQGRTVRSVLATLPDNPTGRLARPETVRRLAEVARELDLVIISDEIYRDLVHDPQATPFLSPADVAPERTVITSGLSKSLALGGWRIGVARLPHTPDGWALRQRLLAVASEIWSAPAAPVQHAAAYAFAEPEEIVERIDDSRRLHATVARAVADRFARAGAKVDVPQGGFYLYPQIPGFDSSDELARTLLDRHGVGVLPGTAFGDEPRSARVRVATSLLYGETAEQRLAALHGSDPLSLPWVAESLDYLEEALGGLTTKEPSRARRGMFLAPAPAR</sequence>
<dbReference type="Pfam" id="PF00155">
    <property type="entry name" value="Aminotran_1_2"/>
    <property type="match status" value="1"/>
</dbReference>
<dbReference type="EC" id="2.6.1.-" evidence="6"/>
<dbReference type="EMBL" id="SZQA01000014">
    <property type="protein sequence ID" value="TKK87699.1"/>
    <property type="molecule type" value="Genomic_DNA"/>
</dbReference>
<evidence type="ECO:0000313" key="9">
    <source>
        <dbReference type="Proteomes" id="UP000308705"/>
    </source>
</evidence>
<dbReference type="InterPro" id="IPR015424">
    <property type="entry name" value="PyrdxlP-dep_Trfase"/>
</dbReference>
<evidence type="ECO:0000313" key="8">
    <source>
        <dbReference type="EMBL" id="TKK87699.1"/>
    </source>
</evidence>
<keyword evidence="9" id="KW-1185">Reference proteome</keyword>
<proteinExistence type="inferred from homology"/>
<keyword evidence="3 6" id="KW-0032">Aminotransferase</keyword>
<dbReference type="InterPro" id="IPR015421">
    <property type="entry name" value="PyrdxlP-dep_Trfase_major"/>
</dbReference>
<dbReference type="CDD" id="cd00609">
    <property type="entry name" value="AAT_like"/>
    <property type="match status" value="1"/>
</dbReference>
<gene>
    <name evidence="8" type="ORF">FDA94_16070</name>
</gene>
<dbReference type="InterPro" id="IPR050596">
    <property type="entry name" value="AspAT/PAT-like"/>
</dbReference>
<dbReference type="AlphaFoldDB" id="A0A4U3MGI6"/>
<protein>
    <recommendedName>
        <fullName evidence="6">Aminotransferase</fullName>
        <ecNumber evidence="6">2.6.1.-</ecNumber>
    </recommendedName>
</protein>
<dbReference type="Proteomes" id="UP000308705">
    <property type="component" value="Unassembled WGS sequence"/>
</dbReference>
<organism evidence="8 9">
    <name type="scientific">Herbidospora galbida</name>
    <dbReference type="NCBI Taxonomy" id="2575442"/>
    <lineage>
        <taxon>Bacteria</taxon>
        <taxon>Bacillati</taxon>
        <taxon>Actinomycetota</taxon>
        <taxon>Actinomycetes</taxon>
        <taxon>Streptosporangiales</taxon>
        <taxon>Streptosporangiaceae</taxon>
        <taxon>Herbidospora</taxon>
    </lineage>
</organism>
<accession>A0A4U3MGI6</accession>